<comment type="caution">
    <text evidence="2">The sequence shown here is derived from an EMBL/GenBank/DDBJ whole genome shotgun (WGS) entry which is preliminary data.</text>
</comment>
<dbReference type="EMBL" id="QOHO01000064">
    <property type="protein sequence ID" value="RFZ77300.1"/>
    <property type="molecule type" value="Genomic_DNA"/>
</dbReference>
<dbReference type="RefSeq" id="WP_117418569.1">
    <property type="nucleotide sequence ID" value="NZ_BRPJ01000075.1"/>
</dbReference>
<evidence type="ECO:0000313" key="4">
    <source>
        <dbReference type="Proteomes" id="UP001419084"/>
    </source>
</evidence>
<dbReference type="OrthoDB" id="1911772at2"/>
<dbReference type="EMBL" id="BRPJ01000075">
    <property type="protein sequence ID" value="GLB31773.1"/>
    <property type="molecule type" value="Genomic_DNA"/>
</dbReference>
<gene>
    <name evidence="2" type="ORF">DS742_19095</name>
    <name evidence="1" type="ORF">LAD12857_36960</name>
</gene>
<dbReference type="Proteomes" id="UP000260680">
    <property type="component" value="Unassembled WGS sequence"/>
</dbReference>
<sequence>MDIKSVIAYRIDDTINVLVLADLPRPCDYARIYGTYPGNIYHVADPGKAEVFIEFYESPESCSTVIQPWLSSVQIKDTAYNEVDVFVDGESVMSVPIFNYSMPQPTTFYLR</sequence>
<organism evidence="2 3">
    <name type="scientific">Lacrimispora amygdalina</name>
    <dbReference type="NCBI Taxonomy" id="253257"/>
    <lineage>
        <taxon>Bacteria</taxon>
        <taxon>Bacillati</taxon>
        <taxon>Bacillota</taxon>
        <taxon>Clostridia</taxon>
        <taxon>Lachnospirales</taxon>
        <taxon>Lachnospiraceae</taxon>
        <taxon>Lacrimispora</taxon>
    </lineage>
</organism>
<accession>A0A3E2N8Q8</accession>
<dbReference type="AlphaFoldDB" id="A0A3E2N8Q8"/>
<keyword evidence="4" id="KW-1185">Reference proteome</keyword>
<name>A0A3E2N8Q8_9FIRM</name>
<protein>
    <submittedName>
        <fullName evidence="2">Uncharacterized protein</fullName>
    </submittedName>
</protein>
<evidence type="ECO:0000313" key="3">
    <source>
        <dbReference type="Proteomes" id="UP000260680"/>
    </source>
</evidence>
<reference evidence="2 3" key="1">
    <citation type="submission" date="2018-07" db="EMBL/GenBank/DDBJ databases">
        <title>New species, Clostridium PI-S10-A1B.</title>
        <authorList>
            <person name="Krishna G."/>
            <person name="Summeta K."/>
            <person name="Shikha S."/>
            <person name="Prabhu P.B."/>
            <person name="Suresh K."/>
        </authorList>
    </citation>
    <scope>NUCLEOTIDE SEQUENCE [LARGE SCALE GENOMIC DNA]</scope>
    <source>
        <strain evidence="2 3">PI-S10-A1B</strain>
    </source>
</reference>
<reference evidence="1 4" key="2">
    <citation type="journal article" date="2024" name="Int. J. Syst. Evol. Microbiol.">
        <title>Lacrimispora brassicae sp. nov. isolated from fermented cabbage, and proposal of Clostridium indicum Gundawar et al. 2019 and Clostridium methoxybenzovorans Mechichi et al. 1999 as heterotypic synonyms of Lacrimispora amygdalina (Parshina et al. 2003) Haas and Blanchard 2020 and Lacrimispora indolis (McClung and McCoy 1957) Haas and Blanchard 2020, respectively.</title>
        <authorList>
            <person name="Kobayashi H."/>
            <person name="Tanizawa Y."/>
            <person name="Sakamoto M."/>
            <person name="Ohkuma M."/>
            <person name="Tohno M."/>
        </authorList>
    </citation>
    <scope>NUCLEOTIDE SEQUENCE [LARGE SCALE GENOMIC DNA]</scope>
    <source>
        <strain evidence="1 4">DSM 12857</strain>
    </source>
</reference>
<evidence type="ECO:0000313" key="2">
    <source>
        <dbReference type="EMBL" id="RFZ77300.1"/>
    </source>
</evidence>
<evidence type="ECO:0000313" key="1">
    <source>
        <dbReference type="EMBL" id="GLB31773.1"/>
    </source>
</evidence>
<proteinExistence type="predicted"/>
<dbReference type="Proteomes" id="UP001419084">
    <property type="component" value="Unassembled WGS sequence"/>
</dbReference>